<protein>
    <submittedName>
        <fullName evidence="1">36838_t:CDS:1</fullName>
    </submittedName>
</protein>
<dbReference type="Proteomes" id="UP000789920">
    <property type="component" value="Unassembled WGS sequence"/>
</dbReference>
<evidence type="ECO:0000313" key="1">
    <source>
        <dbReference type="EMBL" id="CAG8601314.1"/>
    </source>
</evidence>
<gene>
    <name evidence="1" type="ORF">RPERSI_LOCUS5932</name>
</gene>
<proteinExistence type="predicted"/>
<feature type="non-terminal residue" evidence="1">
    <location>
        <position position="71"/>
    </location>
</feature>
<name>A0ACA9MRZ6_9GLOM</name>
<reference evidence="1" key="1">
    <citation type="submission" date="2021-06" db="EMBL/GenBank/DDBJ databases">
        <authorList>
            <person name="Kallberg Y."/>
            <person name="Tangrot J."/>
            <person name="Rosling A."/>
        </authorList>
    </citation>
    <scope>NUCLEOTIDE SEQUENCE</scope>
    <source>
        <strain evidence="1">MA461A</strain>
    </source>
</reference>
<accession>A0ACA9MRZ6</accession>
<comment type="caution">
    <text evidence="1">The sequence shown here is derived from an EMBL/GenBank/DDBJ whole genome shotgun (WGS) entry which is preliminary data.</text>
</comment>
<evidence type="ECO:0000313" key="2">
    <source>
        <dbReference type="Proteomes" id="UP000789920"/>
    </source>
</evidence>
<dbReference type="EMBL" id="CAJVQC010009168">
    <property type="protein sequence ID" value="CAG8601314.1"/>
    <property type="molecule type" value="Genomic_DNA"/>
</dbReference>
<keyword evidence="2" id="KW-1185">Reference proteome</keyword>
<sequence length="71" mass="8523">MDKYFIDTLDFATLESDRDFQYKDTIEEEFEEINQFNEESEKIDENDRIAINNLIDKLRSCCLCKDSCIKK</sequence>
<organism evidence="1 2">
    <name type="scientific">Racocetra persica</name>
    <dbReference type="NCBI Taxonomy" id="160502"/>
    <lineage>
        <taxon>Eukaryota</taxon>
        <taxon>Fungi</taxon>
        <taxon>Fungi incertae sedis</taxon>
        <taxon>Mucoromycota</taxon>
        <taxon>Glomeromycotina</taxon>
        <taxon>Glomeromycetes</taxon>
        <taxon>Diversisporales</taxon>
        <taxon>Gigasporaceae</taxon>
        <taxon>Racocetra</taxon>
    </lineage>
</organism>